<dbReference type="Pfam" id="PF25164">
    <property type="entry name" value="CoiA_N"/>
    <property type="match status" value="1"/>
</dbReference>
<dbReference type="Proteomes" id="UP000533461">
    <property type="component" value="Unassembled WGS sequence"/>
</dbReference>
<dbReference type="AlphaFoldDB" id="A0A7W3DHB7"/>
<sequence>MKRQIIKISWAKDSEGKVIHVNDAIKDNNYYCPCCDEKLILRAGTIKRKHFSHRNDSKCDPESVYHKLAKFLICYAIDENSNGHKQIELVSKCHGCDKEHKKIITPCIFSNAKEEVPIDKYRCDIVAYLSNGNKVAIEVFHTHEIDEEKKKNLSIPWIELKSETVIEDPFLWICDDFKFKLSFCCDCIKHFKEIISVCDKYKIDRKLYTPLNIPNDEEYNYIADLITCYRCKAITPVFFHNNGTEYDAPHTLKFIKTPKVPKGYLTNTCAKCGTIIGMKYVFWEASHINKLQDFEIFRSLELESLFYEKQQWFGNISSKQKELNLIRCKLMEN</sequence>
<feature type="domain" description="Competence protein CoiA-like N-terminal" evidence="1">
    <location>
        <begin position="26"/>
        <end position="60"/>
    </location>
</feature>
<dbReference type="InterPro" id="IPR057253">
    <property type="entry name" value="CoiA-like_N"/>
</dbReference>
<organism evidence="2 3">
    <name type="scientific">Enterobacter asburiae</name>
    <dbReference type="NCBI Taxonomy" id="61645"/>
    <lineage>
        <taxon>Bacteria</taxon>
        <taxon>Pseudomonadati</taxon>
        <taxon>Pseudomonadota</taxon>
        <taxon>Gammaproteobacteria</taxon>
        <taxon>Enterobacterales</taxon>
        <taxon>Enterobacteriaceae</taxon>
        <taxon>Enterobacter</taxon>
        <taxon>Enterobacter cloacae complex</taxon>
    </lineage>
</organism>
<dbReference type="RefSeq" id="WP_074181516.1">
    <property type="nucleotide sequence ID" value="NZ_JABUOF010000004.1"/>
</dbReference>
<name>A0A7W3DHB7_ENTAS</name>
<protein>
    <submittedName>
        <fullName evidence="2">Competence CoiA-like family protein</fullName>
    </submittedName>
</protein>
<proteinExistence type="predicted"/>
<evidence type="ECO:0000259" key="1">
    <source>
        <dbReference type="Pfam" id="PF25164"/>
    </source>
</evidence>
<evidence type="ECO:0000313" key="3">
    <source>
        <dbReference type="Proteomes" id="UP000533461"/>
    </source>
</evidence>
<dbReference type="EMBL" id="JABXRP010000001">
    <property type="protein sequence ID" value="MBA8078781.1"/>
    <property type="molecule type" value="Genomic_DNA"/>
</dbReference>
<comment type="caution">
    <text evidence="2">The sequence shown here is derived from an EMBL/GenBank/DDBJ whole genome shotgun (WGS) entry which is preliminary data.</text>
</comment>
<gene>
    <name evidence="2" type="ORF">HV056_19890</name>
</gene>
<accession>A0A7W3DHB7</accession>
<evidence type="ECO:0000313" key="2">
    <source>
        <dbReference type="EMBL" id="MBA8078781.1"/>
    </source>
</evidence>
<reference evidence="2 3" key="1">
    <citation type="submission" date="2020-06" db="EMBL/GenBank/DDBJ databases">
        <title>REHAB project genomes.</title>
        <authorList>
            <person name="Shaw L.P."/>
        </authorList>
    </citation>
    <scope>NUCLEOTIDE SEQUENCE [LARGE SCALE GENOMIC DNA]</scope>
    <source>
        <strain evidence="2 3">RHBSTW-00074</strain>
    </source>
</reference>